<name>A0A1B0CQS9_LUTLO</name>
<dbReference type="EMBL" id="AJWK01024023">
    <property type="status" value="NOT_ANNOTATED_CDS"/>
    <property type="molecule type" value="Genomic_DNA"/>
</dbReference>
<dbReference type="GeneID" id="129786522"/>
<organism evidence="2 3">
    <name type="scientific">Lutzomyia longipalpis</name>
    <name type="common">Sand fly</name>
    <dbReference type="NCBI Taxonomy" id="7200"/>
    <lineage>
        <taxon>Eukaryota</taxon>
        <taxon>Metazoa</taxon>
        <taxon>Ecdysozoa</taxon>
        <taxon>Arthropoda</taxon>
        <taxon>Hexapoda</taxon>
        <taxon>Insecta</taxon>
        <taxon>Pterygota</taxon>
        <taxon>Neoptera</taxon>
        <taxon>Endopterygota</taxon>
        <taxon>Diptera</taxon>
        <taxon>Nematocera</taxon>
        <taxon>Psychodoidea</taxon>
        <taxon>Psychodidae</taxon>
        <taxon>Lutzomyia</taxon>
        <taxon>Lutzomyia</taxon>
    </lineage>
</organism>
<accession>A0A1B0CQS9</accession>
<dbReference type="KEGG" id="lll:129786522"/>
<evidence type="ECO:0000313" key="3">
    <source>
        <dbReference type="Proteomes" id="UP000092461"/>
    </source>
</evidence>
<dbReference type="Proteomes" id="UP000092461">
    <property type="component" value="Unassembled WGS sequence"/>
</dbReference>
<reference evidence="3" key="1">
    <citation type="submission" date="2012-05" db="EMBL/GenBank/DDBJ databases">
        <title>Whole Genome Assembly of Lutzomyia longipalpis.</title>
        <authorList>
            <person name="Richards S."/>
            <person name="Qu C."/>
            <person name="Dillon R."/>
            <person name="Worley K."/>
            <person name="Scherer S."/>
            <person name="Batterton M."/>
            <person name="Taylor A."/>
            <person name="Hawes A."/>
            <person name="Hernandez B."/>
            <person name="Kovar C."/>
            <person name="Mandapat C."/>
            <person name="Pham C."/>
            <person name="Qu C."/>
            <person name="Jing C."/>
            <person name="Bess C."/>
            <person name="Bandaranaike D."/>
            <person name="Ngo D."/>
            <person name="Ongeri F."/>
            <person name="Arias F."/>
            <person name="Lara F."/>
            <person name="Weissenberger G."/>
            <person name="Kamau G."/>
            <person name="Han H."/>
            <person name="Shen H."/>
            <person name="Dinh H."/>
            <person name="Khalil I."/>
            <person name="Jones J."/>
            <person name="Shafer J."/>
            <person name="Jayaseelan J."/>
            <person name="Quiroz J."/>
            <person name="Blankenburg K."/>
            <person name="Nguyen L."/>
            <person name="Jackson L."/>
            <person name="Francisco L."/>
            <person name="Tang L.-Y."/>
            <person name="Pu L.-L."/>
            <person name="Perales L."/>
            <person name="Lorensuhewa L."/>
            <person name="Munidasa M."/>
            <person name="Coyle M."/>
            <person name="Taylor M."/>
            <person name="Puazo M."/>
            <person name="Firestine M."/>
            <person name="Scheel M."/>
            <person name="Javaid M."/>
            <person name="Wang M."/>
            <person name="Li M."/>
            <person name="Tabassum N."/>
            <person name="Saada N."/>
            <person name="Osuji N."/>
            <person name="Aqrawi P."/>
            <person name="Fu Q."/>
            <person name="Thornton R."/>
            <person name="Raj R."/>
            <person name="Goodspeed R."/>
            <person name="Mata R."/>
            <person name="Najjar R."/>
            <person name="Gubbala S."/>
            <person name="Lee S."/>
            <person name="Denson S."/>
            <person name="Patil S."/>
            <person name="Macmil S."/>
            <person name="Qi S."/>
            <person name="Matskevitch T."/>
            <person name="Palculict T."/>
            <person name="Mathew T."/>
            <person name="Vee V."/>
            <person name="Velamala V."/>
            <person name="Korchina V."/>
            <person name="Cai W."/>
            <person name="Liu W."/>
            <person name="Dai W."/>
            <person name="Zou X."/>
            <person name="Zhu Y."/>
            <person name="Zhang Y."/>
            <person name="Wu Y.-Q."/>
            <person name="Xin Y."/>
            <person name="Nazarath L."/>
            <person name="Kovar C."/>
            <person name="Han Y."/>
            <person name="Muzny D."/>
            <person name="Gibbs R."/>
        </authorList>
    </citation>
    <scope>NUCLEOTIDE SEQUENCE [LARGE SCALE GENOMIC DNA]</scope>
    <source>
        <strain evidence="3">Jacobina</strain>
    </source>
</reference>
<dbReference type="VEuPathDB" id="VectorBase:LLONM1_009481"/>
<dbReference type="OrthoDB" id="284322at2759"/>
<dbReference type="Pfam" id="PF21672">
    <property type="entry name" value="COMM_HN"/>
    <property type="match status" value="1"/>
</dbReference>
<dbReference type="InterPro" id="IPR047155">
    <property type="entry name" value="COMMD4/6/7/8"/>
</dbReference>
<dbReference type="EMBL" id="GITU01004025">
    <property type="protein sequence ID" value="MBC1172728.1"/>
    <property type="molecule type" value="Transcribed_RNA"/>
</dbReference>
<keyword evidence="3" id="KW-1185">Reference proteome</keyword>
<dbReference type="PANTHER" id="PTHR16231">
    <property type="entry name" value="COMM DOMAIN-CONTAINING PROTEIN 4-8 FAMILY MEMBER"/>
    <property type="match status" value="1"/>
</dbReference>
<proteinExistence type="predicted"/>
<dbReference type="PANTHER" id="PTHR16231:SF4">
    <property type="entry name" value="COMM DOMAIN-CONTAINING PROTEIN 4"/>
    <property type="match status" value="1"/>
</dbReference>
<dbReference type="RefSeq" id="XP_055677585.1">
    <property type="nucleotide sequence ID" value="XM_055821610.1"/>
</dbReference>
<reference evidence="1" key="2">
    <citation type="journal article" date="2020" name="BMC">
        <title>Leishmania infection induces a limited differential gene expression in the sand fly midgut.</title>
        <authorList>
            <person name="Coutinho-Abreu I.V."/>
            <person name="Serafim T.D."/>
            <person name="Meneses C."/>
            <person name="Kamhawi S."/>
            <person name="Oliveira F."/>
            <person name="Valenzuela J.G."/>
        </authorList>
    </citation>
    <scope>NUCLEOTIDE SEQUENCE</scope>
    <source>
        <strain evidence="1">Jacobina</strain>
        <tissue evidence="1">Midgut</tissue>
    </source>
</reference>
<dbReference type="AlphaFoldDB" id="A0A1B0CQS9"/>
<evidence type="ECO:0008006" key="4">
    <source>
        <dbReference type="Google" id="ProtNLM"/>
    </source>
</evidence>
<dbReference type="VEuPathDB" id="VectorBase:LLOJ007228"/>
<protein>
    <recommendedName>
        <fullName evidence="4">COMM domain-containing protein</fullName>
    </recommendedName>
</protein>
<dbReference type="EnsemblMetazoa" id="LLOJ007228-RA">
    <property type="protein sequence ID" value="LLOJ007228-PA"/>
    <property type="gene ID" value="LLOJ007228"/>
</dbReference>
<dbReference type="RefSeq" id="XP_055677586.1">
    <property type="nucleotide sequence ID" value="XM_055821611.1"/>
</dbReference>
<evidence type="ECO:0000313" key="1">
    <source>
        <dbReference type="EMBL" id="MBC1172728.1"/>
    </source>
</evidence>
<evidence type="ECO:0000313" key="2">
    <source>
        <dbReference type="EnsemblMetazoa" id="LLOJ007228-PA"/>
    </source>
</evidence>
<sequence length="194" mass="21604">MKFRFCGDGDCPDWILAEIHSTLSVLSSVKLRVLAQMVAKCVLGEDIPEEKLFDTMSANKMDARSARSAFSCLRFLLTSAVRHNTPPSIFETELQQLGLPKEHSAAICRTQGEYSERLQQYLDSQCLSVNELGDVECVPSQTQPDCVNLSLGIENEIINGMPQKTHHTVTIHKCQLPLLIGELKAARDVMEKLT</sequence>
<reference evidence="2" key="3">
    <citation type="submission" date="2020-05" db="UniProtKB">
        <authorList>
            <consortium name="EnsemblMetazoa"/>
        </authorList>
    </citation>
    <scope>IDENTIFICATION</scope>
    <source>
        <strain evidence="2">Jacobina</strain>
    </source>
</reference>